<feature type="transmembrane region" description="Helical" evidence="6">
    <location>
        <begin position="98"/>
        <end position="118"/>
    </location>
</feature>
<dbReference type="RefSeq" id="WP_161435063.1">
    <property type="nucleotide sequence ID" value="NZ_WXYO01000003.1"/>
</dbReference>
<evidence type="ECO:0000256" key="1">
    <source>
        <dbReference type="ARBA" id="ARBA00004141"/>
    </source>
</evidence>
<evidence type="ECO:0000256" key="5">
    <source>
        <dbReference type="ARBA" id="ARBA00023136"/>
    </source>
</evidence>
<dbReference type="Pfam" id="PF03073">
    <property type="entry name" value="TspO_MBR"/>
    <property type="match status" value="1"/>
</dbReference>
<dbReference type="GO" id="GO:0016020">
    <property type="term" value="C:membrane"/>
    <property type="evidence" value="ECO:0007669"/>
    <property type="project" value="UniProtKB-SubCell"/>
</dbReference>
<gene>
    <name evidence="7" type="ORF">GTQ38_08490</name>
</gene>
<keyword evidence="8" id="KW-1185">Reference proteome</keyword>
<comment type="subcellular location">
    <subcellularLocation>
        <location evidence="1">Membrane</location>
        <topology evidence="1">Multi-pass membrane protein</topology>
    </subcellularLocation>
</comment>
<feature type="transmembrane region" description="Helical" evidence="6">
    <location>
        <begin position="43"/>
        <end position="63"/>
    </location>
</feature>
<proteinExistence type="inferred from homology"/>
<protein>
    <submittedName>
        <fullName evidence="7">Uncharacterized protein</fullName>
    </submittedName>
</protein>
<organism evidence="7 8">
    <name type="scientific">Poritiphilus flavus</name>
    <dbReference type="NCBI Taxonomy" id="2697053"/>
    <lineage>
        <taxon>Bacteria</taxon>
        <taxon>Pseudomonadati</taxon>
        <taxon>Bacteroidota</taxon>
        <taxon>Flavobacteriia</taxon>
        <taxon>Flavobacteriales</taxon>
        <taxon>Flavobacteriaceae</taxon>
        <taxon>Poritiphilus</taxon>
    </lineage>
</organism>
<comment type="caution">
    <text evidence="7">The sequence shown here is derived from an EMBL/GenBank/DDBJ whole genome shotgun (WGS) entry which is preliminary data.</text>
</comment>
<dbReference type="InterPro" id="IPR004307">
    <property type="entry name" value="TspO_MBR"/>
</dbReference>
<evidence type="ECO:0000256" key="4">
    <source>
        <dbReference type="ARBA" id="ARBA00022989"/>
    </source>
</evidence>
<evidence type="ECO:0000313" key="8">
    <source>
        <dbReference type="Proteomes" id="UP000475249"/>
    </source>
</evidence>
<dbReference type="EMBL" id="WXYO01000003">
    <property type="protein sequence ID" value="NAS12035.1"/>
    <property type="molecule type" value="Genomic_DNA"/>
</dbReference>
<dbReference type="Gene3D" id="1.20.1260.100">
    <property type="entry name" value="TspO/MBR protein"/>
    <property type="match status" value="1"/>
</dbReference>
<evidence type="ECO:0000256" key="2">
    <source>
        <dbReference type="ARBA" id="ARBA00007524"/>
    </source>
</evidence>
<feature type="transmembrane region" description="Helical" evidence="6">
    <location>
        <begin position="6"/>
        <end position="31"/>
    </location>
</feature>
<keyword evidence="4 6" id="KW-1133">Transmembrane helix</keyword>
<reference evidence="7 8" key="1">
    <citation type="submission" date="2020-01" db="EMBL/GenBank/DDBJ databases">
        <title>Bacteria diversity of Porities sp.</title>
        <authorList>
            <person name="Wang G."/>
        </authorList>
    </citation>
    <scope>NUCLEOTIDE SEQUENCE [LARGE SCALE GENOMIC DNA]</scope>
    <source>
        <strain evidence="7 8">R33</strain>
    </source>
</reference>
<evidence type="ECO:0000256" key="3">
    <source>
        <dbReference type="ARBA" id="ARBA00022692"/>
    </source>
</evidence>
<name>A0A6L9EB90_9FLAO</name>
<keyword evidence="5 6" id="KW-0472">Membrane</keyword>
<keyword evidence="3 6" id="KW-0812">Transmembrane</keyword>
<feature type="transmembrane region" description="Helical" evidence="6">
    <location>
        <begin position="69"/>
        <end position="86"/>
    </location>
</feature>
<accession>A0A6L9EB90</accession>
<dbReference type="InterPro" id="IPR038330">
    <property type="entry name" value="TspO/MBR-related_sf"/>
</dbReference>
<sequence length="121" mass="13599">MKSFLSYLSWIDGVAGAVWVLLSLIMVGVLFQIYRKKGSSNPSFILGLFLLVLVSLYPLYTSFFTNPEVGIIGNIVTLLITVAYMTRLKSISQQLSRFMIPQVVWLFIATIYVGVMLIDQP</sequence>
<evidence type="ECO:0000256" key="6">
    <source>
        <dbReference type="SAM" id="Phobius"/>
    </source>
</evidence>
<evidence type="ECO:0000313" key="7">
    <source>
        <dbReference type="EMBL" id="NAS12035.1"/>
    </source>
</evidence>
<comment type="similarity">
    <text evidence="2">Belongs to the TspO/BZRP family.</text>
</comment>
<dbReference type="Proteomes" id="UP000475249">
    <property type="component" value="Unassembled WGS sequence"/>
</dbReference>
<dbReference type="AlphaFoldDB" id="A0A6L9EB90"/>